<dbReference type="GO" id="GO:0030313">
    <property type="term" value="C:cell envelope"/>
    <property type="evidence" value="ECO:0007669"/>
    <property type="project" value="UniProtKB-SubCell"/>
</dbReference>
<keyword evidence="3" id="KW-0479">Metal-binding</keyword>
<dbReference type="AlphaFoldDB" id="A0AAU8EUU3"/>
<dbReference type="Pfam" id="PF01297">
    <property type="entry name" value="ZnuA"/>
    <property type="match status" value="1"/>
</dbReference>
<dbReference type="RefSeq" id="WP_353713059.1">
    <property type="nucleotide sequence ID" value="NZ_CP159279.1"/>
</dbReference>
<dbReference type="InterPro" id="IPR006127">
    <property type="entry name" value="ZnuA-like"/>
</dbReference>
<reference evidence="6" key="1">
    <citation type="submission" date="2024-06" db="EMBL/GenBank/DDBJ databases">
        <title>Biodegradation of dimethachlon by Arthrobacter sp. K5: mechanistic insights and ecological implications.</title>
        <authorList>
            <person name="Hu S."/>
            <person name="Lu P."/>
        </authorList>
    </citation>
    <scope>NUCLEOTIDE SEQUENCE</scope>
    <source>
        <strain evidence="6">K5</strain>
    </source>
</reference>
<evidence type="ECO:0000313" key="6">
    <source>
        <dbReference type="EMBL" id="XCH13215.1"/>
    </source>
</evidence>
<dbReference type="InterPro" id="IPR006129">
    <property type="entry name" value="AdhesinB"/>
</dbReference>
<evidence type="ECO:0000256" key="3">
    <source>
        <dbReference type="ARBA" id="ARBA00022723"/>
    </source>
</evidence>
<gene>
    <name evidence="6" type="ORF">ABRP34_09625</name>
</gene>
<dbReference type="PRINTS" id="PR00690">
    <property type="entry name" value="ADHESNFAMILY"/>
</dbReference>
<evidence type="ECO:0000256" key="2">
    <source>
        <dbReference type="ARBA" id="ARBA00022448"/>
    </source>
</evidence>
<dbReference type="PANTHER" id="PTHR42953:SF1">
    <property type="entry name" value="METAL-BINDING PROTEIN HI_0362-RELATED"/>
    <property type="match status" value="1"/>
</dbReference>
<dbReference type="PANTHER" id="PTHR42953">
    <property type="entry name" value="HIGH-AFFINITY ZINC UPTAKE SYSTEM PROTEIN ZNUA-RELATED"/>
    <property type="match status" value="1"/>
</dbReference>
<protein>
    <submittedName>
        <fullName evidence="6">Metal ABC transporter substrate-binding protein</fullName>
    </submittedName>
</protein>
<dbReference type="GO" id="GO:0046872">
    <property type="term" value="F:metal ion binding"/>
    <property type="evidence" value="ECO:0007669"/>
    <property type="project" value="UniProtKB-KW"/>
</dbReference>
<sequence length="346" mass="36838">MPNFWFRCAKEVRRTLALWSAEKRSASSLPKIRSKGSSGPAARNRGRGVAAVVLLCLALTACGGNANGNGSDGRPVVLTTFTVLADVARNVAGDKLQVESITKAGAEIHGYEPTPGDIRKAAQADLILDNGLNLEAWFGQFVEGLDVPHAVVSEGVEVMSIAEDSYQGKPNPHAWMSPVNVQIYVDNMVKAFSELDPQNAAAFEANGKAYKAKLQAVQDQMKAKLAAVPKNQRALVTCEGAFSYLTRDAGLDEVYIWAVNAEQQATPQQITEAIGYVRANKVPAVFCESTVSDAPMRQVVEATGAKFGGVLYVDSLSEADGPVPTYLDLIRHDSQLITAALSGAGS</sequence>
<dbReference type="Gene3D" id="3.40.50.1980">
    <property type="entry name" value="Nitrogenase molybdenum iron protein domain"/>
    <property type="match status" value="2"/>
</dbReference>
<dbReference type="CDD" id="cd01137">
    <property type="entry name" value="PsaA"/>
    <property type="match status" value="1"/>
</dbReference>
<dbReference type="GO" id="GO:0007155">
    <property type="term" value="P:cell adhesion"/>
    <property type="evidence" value="ECO:0007669"/>
    <property type="project" value="InterPro"/>
</dbReference>
<proteinExistence type="inferred from homology"/>
<dbReference type="InterPro" id="IPR050492">
    <property type="entry name" value="Bact_metal-bind_prot9"/>
</dbReference>
<comment type="subcellular location">
    <subcellularLocation>
        <location evidence="1">Cell envelope</location>
    </subcellularLocation>
</comment>
<dbReference type="PRINTS" id="PR00691">
    <property type="entry name" value="ADHESINB"/>
</dbReference>
<accession>A0AAU8EUU3</accession>
<dbReference type="EMBL" id="CP159279">
    <property type="protein sequence ID" value="XCH13215.1"/>
    <property type="molecule type" value="Genomic_DNA"/>
</dbReference>
<comment type="similarity">
    <text evidence="5">Belongs to the bacterial solute-binding protein 9 family.</text>
</comment>
<name>A0AAU8EUU3_9MICC</name>
<evidence type="ECO:0000256" key="4">
    <source>
        <dbReference type="ARBA" id="ARBA00022729"/>
    </source>
</evidence>
<dbReference type="GO" id="GO:0030001">
    <property type="term" value="P:metal ion transport"/>
    <property type="evidence" value="ECO:0007669"/>
    <property type="project" value="InterPro"/>
</dbReference>
<dbReference type="SUPFAM" id="SSF53807">
    <property type="entry name" value="Helical backbone' metal receptor"/>
    <property type="match status" value="1"/>
</dbReference>
<dbReference type="InterPro" id="IPR006128">
    <property type="entry name" value="Lipoprotein_PsaA-like"/>
</dbReference>
<evidence type="ECO:0000256" key="1">
    <source>
        <dbReference type="ARBA" id="ARBA00004196"/>
    </source>
</evidence>
<keyword evidence="2 5" id="KW-0813">Transport</keyword>
<keyword evidence="4" id="KW-0732">Signal</keyword>
<evidence type="ECO:0000256" key="5">
    <source>
        <dbReference type="RuleBase" id="RU003512"/>
    </source>
</evidence>
<organism evidence="6">
    <name type="scientific">Arthrobacter sp. K5</name>
    <dbReference type="NCBI Taxonomy" id="2839623"/>
    <lineage>
        <taxon>Bacteria</taxon>
        <taxon>Bacillati</taxon>
        <taxon>Actinomycetota</taxon>
        <taxon>Actinomycetes</taxon>
        <taxon>Micrococcales</taxon>
        <taxon>Micrococcaceae</taxon>
        <taxon>Arthrobacter</taxon>
    </lineage>
</organism>